<dbReference type="AlphaFoldDB" id="A0A1C4Y7D3"/>
<accession>A0A1C4Y7D3</accession>
<dbReference type="EMBL" id="LT607413">
    <property type="protein sequence ID" value="SCF16291.1"/>
    <property type="molecule type" value="Genomic_DNA"/>
</dbReference>
<gene>
    <name evidence="2" type="ORF">GA0070618_3631</name>
</gene>
<reference evidence="3" key="1">
    <citation type="submission" date="2016-06" db="EMBL/GenBank/DDBJ databases">
        <authorList>
            <person name="Varghese N."/>
            <person name="Submissions Spin"/>
        </authorList>
    </citation>
    <scope>NUCLEOTIDE SEQUENCE [LARGE SCALE GENOMIC DNA]</scope>
    <source>
        <strain evidence="3">DSM 43816</strain>
    </source>
</reference>
<feature type="region of interest" description="Disordered" evidence="1">
    <location>
        <begin position="80"/>
        <end position="102"/>
    </location>
</feature>
<evidence type="ECO:0000313" key="2">
    <source>
        <dbReference type="EMBL" id="SCF16291.1"/>
    </source>
</evidence>
<evidence type="ECO:0000256" key="1">
    <source>
        <dbReference type="SAM" id="MobiDB-lite"/>
    </source>
</evidence>
<dbReference type="Proteomes" id="UP000198253">
    <property type="component" value="Chromosome I"/>
</dbReference>
<feature type="region of interest" description="Disordered" evidence="1">
    <location>
        <begin position="1"/>
        <end position="32"/>
    </location>
</feature>
<protein>
    <submittedName>
        <fullName evidence="2">Uncharacterized protein</fullName>
    </submittedName>
</protein>
<sequence length="102" mass="10991">MPTRRSARSRSTDLGGAFPVRPGAEPFGPGPVRPERLAGLGELAYLAQRGPKHLVRVVADQVRGHPGEAAVRRACGQFGAPVTRGRTQPHLHPVTEPGQRFR</sequence>
<dbReference type="InParanoid" id="A0A1C4Y7D3"/>
<keyword evidence="3" id="KW-1185">Reference proteome</keyword>
<evidence type="ECO:0000313" key="3">
    <source>
        <dbReference type="Proteomes" id="UP000198253"/>
    </source>
</evidence>
<proteinExistence type="predicted"/>
<name>A0A1C4Y7D3_MICEC</name>
<organism evidence="2 3">
    <name type="scientific">Micromonospora echinospora</name>
    <name type="common">Micromonospora purpurea</name>
    <dbReference type="NCBI Taxonomy" id="1877"/>
    <lineage>
        <taxon>Bacteria</taxon>
        <taxon>Bacillati</taxon>
        <taxon>Actinomycetota</taxon>
        <taxon>Actinomycetes</taxon>
        <taxon>Micromonosporales</taxon>
        <taxon>Micromonosporaceae</taxon>
        <taxon>Micromonospora</taxon>
    </lineage>
</organism>